<evidence type="ECO:0000256" key="1">
    <source>
        <dbReference type="SAM" id="MobiDB-lite"/>
    </source>
</evidence>
<keyword evidence="2" id="KW-0812">Transmembrane</keyword>
<dbReference type="Proteomes" id="UP000321726">
    <property type="component" value="Unassembled WGS sequence"/>
</dbReference>
<reference evidence="3 6" key="2">
    <citation type="submission" date="2019-07" db="EMBL/GenBank/DDBJ databases">
        <title>Whole genome shotgun sequence of Halomonas cupida NBRC 102219.</title>
        <authorList>
            <person name="Hosoyama A."/>
            <person name="Uohara A."/>
            <person name="Ohji S."/>
            <person name="Ichikawa N."/>
        </authorList>
    </citation>
    <scope>NUCLEOTIDE SEQUENCE [LARGE SCALE GENOMIC DNA]</scope>
    <source>
        <strain evidence="3 6">NBRC 102219</strain>
    </source>
</reference>
<feature type="region of interest" description="Disordered" evidence="1">
    <location>
        <begin position="328"/>
        <end position="403"/>
    </location>
</feature>
<organism evidence="4 5">
    <name type="scientific">Halomonas cupida</name>
    <dbReference type="NCBI Taxonomy" id="44933"/>
    <lineage>
        <taxon>Bacteria</taxon>
        <taxon>Pseudomonadati</taxon>
        <taxon>Pseudomonadota</taxon>
        <taxon>Gammaproteobacteria</taxon>
        <taxon>Oceanospirillales</taxon>
        <taxon>Halomonadaceae</taxon>
        <taxon>Halomonas</taxon>
    </lineage>
</organism>
<keyword evidence="6" id="KW-1185">Reference proteome</keyword>
<evidence type="ECO:0000313" key="3">
    <source>
        <dbReference type="EMBL" id="GEN23895.1"/>
    </source>
</evidence>
<dbReference type="AlphaFoldDB" id="A0A1M7HTT7"/>
<keyword evidence="2" id="KW-1133">Transmembrane helix</keyword>
<evidence type="ECO:0000313" key="5">
    <source>
        <dbReference type="Proteomes" id="UP000184123"/>
    </source>
</evidence>
<proteinExistence type="predicted"/>
<dbReference type="EMBL" id="FRCA01000007">
    <property type="protein sequence ID" value="SHM31971.1"/>
    <property type="molecule type" value="Genomic_DNA"/>
</dbReference>
<feature type="compositionally biased region" description="Low complexity" evidence="1">
    <location>
        <begin position="385"/>
        <end position="403"/>
    </location>
</feature>
<gene>
    <name evidence="3" type="ORF">HCU01_18440</name>
    <name evidence="4" type="ORF">SAMN05660971_02680</name>
</gene>
<dbReference type="OrthoDB" id="5821246at2"/>
<evidence type="ECO:0000313" key="6">
    <source>
        <dbReference type="Proteomes" id="UP000321726"/>
    </source>
</evidence>
<dbReference type="STRING" id="44933.SAMN05660971_02680"/>
<protein>
    <recommendedName>
        <fullName evidence="7">DUF2333 domain-containing protein</fullName>
    </recommendedName>
</protein>
<accession>A0A1M7HTT7</accession>
<dbReference type="Pfam" id="PF10095">
    <property type="entry name" value="DUF2333"/>
    <property type="match status" value="1"/>
</dbReference>
<dbReference type="InterPro" id="IPR016936">
    <property type="entry name" value="UCP029693"/>
</dbReference>
<evidence type="ECO:0000313" key="4">
    <source>
        <dbReference type="EMBL" id="SHM31971.1"/>
    </source>
</evidence>
<feature type="compositionally biased region" description="Low complexity" evidence="1">
    <location>
        <begin position="328"/>
        <end position="364"/>
    </location>
</feature>
<feature type="transmembrane region" description="Helical" evidence="2">
    <location>
        <begin position="21"/>
        <end position="45"/>
    </location>
</feature>
<reference evidence="4 5" key="1">
    <citation type="submission" date="2016-11" db="EMBL/GenBank/DDBJ databases">
        <authorList>
            <person name="Jaros S."/>
            <person name="Januszkiewicz K."/>
            <person name="Wedrychowicz H."/>
        </authorList>
    </citation>
    <scope>NUCLEOTIDE SEQUENCE [LARGE SCALE GENOMIC DNA]</scope>
    <source>
        <strain evidence="4 5">DSM 4740</strain>
    </source>
</reference>
<dbReference type="EMBL" id="BJXU01000066">
    <property type="protein sequence ID" value="GEN23895.1"/>
    <property type="molecule type" value="Genomic_DNA"/>
</dbReference>
<keyword evidence="2" id="KW-0472">Membrane</keyword>
<sequence>MTSRRLRAAQRREALETPQYGWIWKPLLVVLIVALVVMVGLGVWWSKAPKAFDVEAVTEQQRQSSSPAGRGVVTVATLKQLLDTLQDKPGGYLRDDVLPPGVVMDNMPSWEWGVLQQAQVMSHQLASLDPRTAPPVEALDAAMRGNADNWILSSTGKKLAEASGQVGDYLEQFDQASGTAFAANGQGLAAWLGAVRTKLAPLTERLSASVGDADMLKELGIAVPESADVPWYRVDNDLHQARGQSWALSRLMAAMLRDQRDAIESAGMLDQWQRAQAELERTQRHLWSPVVLRGSGFGIFANYPLTMAHHLTRIDASLVELEAGLAIEPSRSSRSEPSAGEQPSAEEQQPSASEPSSEQEGQEAPAEEASPEAEQGAPTDETSSEAEQSAPAEEASPEDQAAA</sequence>
<name>A0A1M7HTT7_9GAMM</name>
<dbReference type="Proteomes" id="UP000184123">
    <property type="component" value="Unassembled WGS sequence"/>
</dbReference>
<dbReference type="RefSeq" id="WP_073435714.1">
    <property type="nucleotide sequence ID" value="NZ_BJXU01000066.1"/>
</dbReference>
<evidence type="ECO:0008006" key="7">
    <source>
        <dbReference type="Google" id="ProtNLM"/>
    </source>
</evidence>
<evidence type="ECO:0000256" key="2">
    <source>
        <dbReference type="SAM" id="Phobius"/>
    </source>
</evidence>